<dbReference type="Proteomes" id="UP001164250">
    <property type="component" value="Chromosome 4"/>
</dbReference>
<organism evidence="1 2">
    <name type="scientific">Pistacia atlantica</name>
    <dbReference type="NCBI Taxonomy" id="434234"/>
    <lineage>
        <taxon>Eukaryota</taxon>
        <taxon>Viridiplantae</taxon>
        <taxon>Streptophyta</taxon>
        <taxon>Embryophyta</taxon>
        <taxon>Tracheophyta</taxon>
        <taxon>Spermatophyta</taxon>
        <taxon>Magnoliopsida</taxon>
        <taxon>eudicotyledons</taxon>
        <taxon>Gunneridae</taxon>
        <taxon>Pentapetalae</taxon>
        <taxon>rosids</taxon>
        <taxon>malvids</taxon>
        <taxon>Sapindales</taxon>
        <taxon>Anacardiaceae</taxon>
        <taxon>Pistacia</taxon>
    </lineage>
</organism>
<name>A0ACC1BIW6_9ROSI</name>
<accession>A0ACC1BIW6</accession>
<protein>
    <submittedName>
        <fullName evidence="1">Uncharacterized protein</fullName>
    </submittedName>
</protein>
<proteinExistence type="predicted"/>
<dbReference type="EMBL" id="CM047900">
    <property type="protein sequence ID" value="KAJ0098779.1"/>
    <property type="molecule type" value="Genomic_DNA"/>
</dbReference>
<sequence length="84" mass="9340">MFYSEVPSEADGAVLKRKAEEHASEGNRKKKKKKQVDTPRPACSWVYFSRDFIKEYSASHPESSGLKAATKAASDAWKSMSLDG</sequence>
<reference evidence="2" key="1">
    <citation type="journal article" date="2023" name="G3 (Bethesda)">
        <title>Genome assembly and association tests identify interacting loci associated with vigor, precocity, and sex in interspecific pistachio rootstocks.</title>
        <authorList>
            <person name="Palmer W."/>
            <person name="Jacygrad E."/>
            <person name="Sagayaradj S."/>
            <person name="Cavanaugh K."/>
            <person name="Han R."/>
            <person name="Bertier L."/>
            <person name="Beede B."/>
            <person name="Kafkas S."/>
            <person name="Golino D."/>
            <person name="Preece J."/>
            <person name="Michelmore R."/>
        </authorList>
    </citation>
    <scope>NUCLEOTIDE SEQUENCE [LARGE SCALE GENOMIC DNA]</scope>
</reference>
<evidence type="ECO:0000313" key="1">
    <source>
        <dbReference type="EMBL" id="KAJ0098779.1"/>
    </source>
</evidence>
<keyword evidence="2" id="KW-1185">Reference proteome</keyword>
<comment type="caution">
    <text evidence="1">The sequence shown here is derived from an EMBL/GenBank/DDBJ whole genome shotgun (WGS) entry which is preliminary data.</text>
</comment>
<gene>
    <name evidence="1" type="ORF">Patl1_21339</name>
</gene>
<evidence type="ECO:0000313" key="2">
    <source>
        <dbReference type="Proteomes" id="UP001164250"/>
    </source>
</evidence>